<keyword evidence="6" id="KW-0539">Nucleus</keyword>
<evidence type="ECO:0000259" key="7">
    <source>
        <dbReference type="Pfam" id="PF08168"/>
    </source>
</evidence>
<keyword evidence="4" id="KW-0010">Activator</keyword>
<dbReference type="InterPro" id="IPR042859">
    <property type="entry name" value="NOL11"/>
</dbReference>
<dbReference type="Pfam" id="PF08168">
    <property type="entry name" value="NOL11_N"/>
    <property type="match status" value="1"/>
</dbReference>
<comment type="subcellular location">
    <subcellularLocation>
        <location evidence="1">Nucleus</location>
        <location evidence="1">Nucleolus</location>
    </subcellularLocation>
</comment>
<evidence type="ECO:0000256" key="6">
    <source>
        <dbReference type="ARBA" id="ARBA00023242"/>
    </source>
</evidence>
<dbReference type="InterPro" id="IPR048897">
    <property type="entry name" value="Nol11_C"/>
</dbReference>
<evidence type="ECO:0000256" key="1">
    <source>
        <dbReference type="ARBA" id="ARBA00004604"/>
    </source>
</evidence>
<keyword evidence="5" id="KW-0804">Transcription</keyword>
<evidence type="ECO:0000256" key="5">
    <source>
        <dbReference type="ARBA" id="ARBA00023163"/>
    </source>
</evidence>
<dbReference type="OrthoDB" id="6502630at2759"/>
<proteinExistence type="predicted"/>
<dbReference type="GO" id="GO:0005730">
    <property type="term" value="C:nucleolus"/>
    <property type="evidence" value="ECO:0007669"/>
    <property type="project" value="UniProtKB-SubCell"/>
</dbReference>
<dbReference type="EMBL" id="JAHLQT010008938">
    <property type="protein sequence ID" value="KAG7173798.1"/>
    <property type="molecule type" value="Genomic_DNA"/>
</dbReference>
<protein>
    <submittedName>
        <fullName evidence="9">Nucleolar protein 11-like</fullName>
    </submittedName>
</protein>
<dbReference type="GO" id="GO:0030490">
    <property type="term" value="P:maturation of SSU-rRNA"/>
    <property type="evidence" value="ECO:0007669"/>
    <property type="project" value="InterPro"/>
</dbReference>
<dbReference type="PANTHER" id="PTHR15633:SF2">
    <property type="entry name" value="NUCLEOLAR PROTEIN 11"/>
    <property type="match status" value="1"/>
</dbReference>
<evidence type="ECO:0000256" key="4">
    <source>
        <dbReference type="ARBA" id="ARBA00023159"/>
    </source>
</evidence>
<sequence length="606" mass="68070">MAATLLSTSFLCSDFHPKNLIGVTRDKDEHLLITCKGNVKLYNVVDRREVRSWTTKSWHPFTSAAVRDPVSDNVVAVIKNTNISQWSHAEDDIDKVKRRSFETSIHQLLVSGDIVYIVFTSGQVEELTTALNSRKAPKPGFLTEGESISYVEIIKDAKRIVMVVEKKDGSLKLFHLQLTDSVSMASSSYSLALKDARLTGICALSSSKLITIWSTGELFCFDLRKDNLEKLPGQHLVQEKCINTSKNSKILELSATHVAIFGLDKRDEGGLLVLRDIKFDVVTSSRKLKMYQNPPQAWVSSEGVIVAEGGSLALIPFIVQESNLATVFGSKVSETRGTSSEACHSWLENDSTNQIVPKEAMDTIFCKMSKELSEIVQSLSRGALSESLFVSDVVSHMIEKKKLLLLDEAMDKFSNIPESCLIDVLNLYMLCKDMEFEELCKYPILQMEFEPLEEDTDKIKCPFGSGKAHFINGILNKPFTDVQLLKDLPKISFDNALSLIQYLHYLITTGEAEQIPAEDVRVPSLHQASYWLSLLLDVNYHQLVMTSEVSIHRLLLSCFTQVTNMRKFLEGLVDTEHLFERVIKAKSLSKQSEGYGMYTLERLVIT</sequence>
<dbReference type="AlphaFoldDB" id="A0A8J5N702"/>
<dbReference type="Proteomes" id="UP000747542">
    <property type="component" value="Unassembled WGS sequence"/>
</dbReference>
<name>A0A8J5N702_HOMAM</name>
<dbReference type="Pfam" id="PF20998">
    <property type="entry name" value="Nol11_C"/>
    <property type="match status" value="1"/>
</dbReference>
<evidence type="ECO:0000259" key="8">
    <source>
        <dbReference type="Pfam" id="PF20998"/>
    </source>
</evidence>
<feature type="domain" description="Nucleolar protein 11 C-terminal" evidence="8">
    <location>
        <begin position="374"/>
        <end position="603"/>
    </location>
</feature>
<dbReference type="InterPro" id="IPR012584">
    <property type="entry name" value="NOL11_N"/>
</dbReference>
<keyword evidence="3" id="KW-0805">Transcription regulation</keyword>
<evidence type="ECO:0000313" key="10">
    <source>
        <dbReference type="Proteomes" id="UP000747542"/>
    </source>
</evidence>
<comment type="caution">
    <text evidence="9">The sequence shown here is derived from an EMBL/GenBank/DDBJ whole genome shotgun (WGS) entry which is preliminary data.</text>
</comment>
<organism evidence="9 10">
    <name type="scientific">Homarus americanus</name>
    <name type="common">American lobster</name>
    <dbReference type="NCBI Taxonomy" id="6706"/>
    <lineage>
        <taxon>Eukaryota</taxon>
        <taxon>Metazoa</taxon>
        <taxon>Ecdysozoa</taxon>
        <taxon>Arthropoda</taxon>
        <taxon>Crustacea</taxon>
        <taxon>Multicrustacea</taxon>
        <taxon>Malacostraca</taxon>
        <taxon>Eumalacostraca</taxon>
        <taxon>Eucarida</taxon>
        <taxon>Decapoda</taxon>
        <taxon>Pleocyemata</taxon>
        <taxon>Astacidea</taxon>
        <taxon>Nephropoidea</taxon>
        <taxon>Nephropidae</taxon>
        <taxon>Homarus</taxon>
    </lineage>
</organism>
<evidence type="ECO:0000313" key="9">
    <source>
        <dbReference type="EMBL" id="KAG7173798.1"/>
    </source>
</evidence>
<keyword evidence="2" id="KW-0698">rRNA processing</keyword>
<evidence type="ECO:0000256" key="3">
    <source>
        <dbReference type="ARBA" id="ARBA00023015"/>
    </source>
</evidence>
<reference evidence="9" key="1">
    <citation type="journal article" date="2021" name="Sci. Adv.">
        <title>The American lobster genome reveals insights on longevity, neural, and immune adaptations.</title>
        <authorList>
            <person name="Polinski J.M."/>
            <person name="Zimin A.V."/>
            <person name="Clark K.F."/>
            <person name="Kohn A.B."/>
            <person name="Sadowski N."/>
            <person name="Timp W."/>
            <person name="Ptitsyn A."/>
            <person name="Khanna P."/>
            <person name="Romanova D.Y."/>
            <person name="Williams P."/>
            <person name="Greenwood S.J."/>
            <person name="Moroz L.L."/>
            <person name="Walt D.R."/>
            <person name="Bodnar A.G."/>
        </authorList>
    </citation>
    <scope>NUCLEOTIDE SEQUENCE</scope>
    <source>
        <strain evidence="9">GMGI-L3</strain>
    </source>
</reference>
<dbReference type="GO" id="GO:0003723">
    <property type="term" value="F:RNA binding"/>
    <property type="evidence" value="ECO:0007669"/>
    <property type="project" value="TreeGrafter"/>
</dbReference>
<gene>
    <name evidence="9" type="primary">nol11-L</name>
    <name evidence="9" type="ORF">Hamer_G021606</name>
</gene>
<evidence type="ECO:0000256" key="2">
    <source>
        <dbReference type="ARBA" id="ARBA00022552"/>
    </source>
</evidence>
<feature type="domain" description="Nucleolar protein 11 N-terminal" evidence="7">
    <location>
        <begin position="11"/>
        <end position="317"/>
    </location>
</feature>
<accession>A0A8J5N702</accession>
<keyword evidence="10" id="KW-1185">Reference proteome</keyword>
<dbReference type="PANTHER" id="PTHR15633">
    <property type="entry name" value="NUCLEOLAR PROTEIN 11"/>
    <property type="match status" value="1"/>
</dbReference>